<dbReference type="InterPro" id="IPR004358">
    <property type="entry name" value="Sig_transdc_His_kin-like_C"/>
</dbReference>
<dbReference type="PROSITE" id="PS50894">
    <property type="entry name" value="HPT"/>
    <property type="match status" value="1"/>
</dbReference>
<keyword evidence="13" id="KW-0472">Membrane</keyword>
<evidence type="ECO:0000256" key="2">
    <source>
        <dbReference type="ARBA" id="ARBA00004651"/>
    </source>
</evidence>
<dbReference type="PATRIC" id="fig|1121448.10.peg.2927"/>
<dbReference type="Gene3D" id="6.10.340.10">
    <property type="match status" value="1"/>
</dbReference>
<keyword evidence="8" id="KW-0547">Nucleotide-binding</keyword>
<keyword evidence="12" id="KW-0902">Two-component regulatory system</keyword>
<feature type="domain" description="HPt" evidence="22">
    <location>
        <begin position="736"/>
        <end position="832"/>
    </location>
</feature>
<dbReference type="Pfam" id="PF00072">
    <property type="entry name" value="Response_reg"/>
    <property type="match status" value="2"/>
</dbReference>
<dbReference type="HOGENOM" id="CLU_000445_104_15_7"/>
<dbReference type="PANTHER" id="PTHR45339:SF1">
    <property type="entry name" value="HYBRID SIGNAL TRANSDUCTION HISTIDINE KINASE J"/>
    <property type="match status" value="1"/>
</dbReference>
<evidence type="ECO:0000256" key="16">
    <source>
        <dbReference type="PROSITE-ProRule" id="PRU00110"/>
    </source>
</evidence>
<dbReference type="InterPro" id="IPR003661">
    <property type="entry name" value="HisK_dim/P_dom"/>
</dbReference>
<dbReference type="InterPro" id="IPR003594">
    <property type="entry name" value="HATPase_dom"/>
</dbReference>
<keyword evidence="6" id="KW-0808">Transferase</keyword>
<dbReference type="Pfam" id="PF01627">
    <property type="entry name" value="Hpt"/>
    <property type="match status" value="1"/>
</dbReference>
<dbReference type="SMART" id="SM00388">
    <property type="entry name" value="HisKA"/>
    <property type="match status" value="1"/>
</dbReference>
<dbReference type="Proteomes" id="UP000016587">
    <property type="component" value="Chromosome"/>
</dbReference>
<keyword evidence="5 17" id="KW-0597">Phosphoprotein</keyword>
<evidence type="ECO:0000256" key="3">
    <source>
        <dbReference type="ARBA" id="ARBA00012438"/>
    </source>
</evidence>
<feature type="modified residue" description="4-aspartylphosphate" evidence="17">
    <location>
        <position position="475"/>
    </location>
</feature>
<dbReference type="KEGG" id="dgg:DGI_2965"/>
<feature type="domain" description="HAMP" evidence="21">
    <location>
        <begin position="84"/>
        <end position="131"/>
    </location>
</feature>
<dbReference type="GO" id="GO:0000155">
    <property type="term" value="F:phosphorelay sensor kinase activity"/>
    <property type="evidence" value="ECO:0007669"/>
    <property type="project" value="InterPro"/>
</dbReference>
<dbReference type="InterPro" id="IPR036097">
    <property type="entry name" value="HisK_dim/P_sf"/>
</dbReference>
<dbReference type="InterPro" id="IPR003660">
    <property type="entry name" value="HAMP_dom"/>
</dbReference>
<comment type="subcellular location">
    <subcellularLocation>
        <location evidence="2">Cell membrane</location>
        <topology evidence="2">Multi-pass membrane protein</topology>
    </subcellularLocation>
</comment>
<evidence type="ECO:0000259" key="20">
    <source>
        <dbReference type="PROSITE" id="PS50110"/>
    </source>
</evidence>
<evidence type="ECO:0000256" key="11">
    <source>
        <dbReference type="ARBA" id="ARBA00022989"/>
    </source>
</evidence>
<evidence type="ECO:0000259" key="19">
    <source>
        <dbReference type="PROSITE" id="PS50109"/>
    </source>
</evidence>
<dbReference type="Gene3D" id="3.30.565.10">
    <property type="entry name" value="Histidine kinase-like ATPase, C-terminal domain"/>
    <property type="match status" value="1"/>
</dbReference>
<dbReference type="PRINTS" id="PR00344">
    <property type="entry name" value="BCTRLSENSOR"/>
</dbReference>
<dbReference type="InterPro" id="IPR001789">
    <property type="entry name" value="Sig_transdc_resp-reg_receiver"/>
</dbReference>
<dbReference type="SUPFAM" id="SSF47384">
    <property type="entry name" value="Homodimeric domain of signal transducing histidine kinase"/>
    <property type="match status" value="1"/>
</dbReference>
<dbReference type="eggNOG" id="COG2205">
    <property type="taxonomic scope" value="Bacteria"/>
</dbReference>
<keyword evidence="18" id="KW-0175">Coiled coil</keyword>
<dbReference type="SUPFAM" id="SSF47226">
    <property type="entry name" value="Histidine-containing phosphotransfer domain, HPT domain"/>
    <property type="match status" value="1"/>
</dbReference>
<evidence type="ECO:0000256" key="13">
    <source>
        <dbReference type="ARBA" id="ARBA00023136"/>
    </source>
</evidence>
<evidence type="ECO:0000256" key="1">
    <source>
        <dbReference type="ARBA" id="ARBA00000085"/>
    </source>
</evidence>
<evidence type="ECO:0000256" key="6">
    <source>
        <dbReference type="ARBA" id="ARBA00022679"/>
    </source>
</evidence>
<sequence length="923" mass="99615">MLLVDPAYLDKITEAFHLILKGQPAAPIALPPGHPEDELWQVVQYVNRFLEEYGQATDAVFALSRGRLDFAPPPGRLAILASVKSLQSSLRHLTWTTQQIAQGDYEQRVSFMGDFAKAFNTMAQQLQASFQERAESTQALRDQVDELGKARRAMLNIMEDLEVARREADDANKAKSDFLARMSHEIRTPMNAIIGMSHLALQTELTAKQHDYISKIQAAAHNLLGIINDILDFSKIEAGKMEIESIPFRLDEVLDNLANIVSLRAEEKGLEVLFNLQPDVPNDLKGDPLRLGQVFINLANNAIKFTEAGEVVISVGLERQDAATVTLRCAVKDTGIGLSQEQMGRLFQSFSQADGSHTRKYGGTGLGLTICKRLVAMMGGTIWVESEPGQGSTFLFTATLERAAATTPVPYLPAVDLRGMRSLVVDDNPTARAILSNALAAFSFRVTAVESGQDALDELRAAARCGDPYELVLMDWKMPGMNGIDTVRQIRQTPGLTAIPQILMVTAYGREEVMRQAEDVGMAAFLIKPFNQSVLFDTIMGVFGYGAEGRLRRPTLAGQEPEGMDAIRGARILLAEDNEINQQIAIELLEKAGLVVEVANNGLEAVAAAASTCYDLVLMDIQMPEMDGLAATAAIRKLDAPWSASMPVVAMTAHAMSGDRELSLEAGMNDHITKPIDPVQLLTTLVTWIKPGDRPLPQGFVPRSRTLETVLQQEDLPLEGVPGLNIKSGLSKVSGNRSLYRKLLGKFRDKYLHSAAEVAAYLQAGQVQEATRLAHTIKGVAANLGADDLSRASAEVERALKAGHTEVTSLLADMTERLTVVGTSLARLLPAVPAAKAPAPAPTAALDRPAAAALARDIAAAVNDNLTQAMDKLTALLALPFAPAELALAEKAAAYLDNFDTDEAVAELEALAATLAATPAQEA</sequence>
<evidence type="ECO:0000313" key="23">
    <source>
        <dbReference type="EMBL" id="AGW14690.1"/>
    </source>
</evidence>
<dbReference type="PROSITE" id="PS50885">
    <property type="entry name" value="HAMP"/>
    <property type="match status" value="1"/>
</dbReference>
<dbReference type="Gene3D" id="3.40.50.2300">
    <property type="match status" value="2"/>
</dbReference>
<dbReference type="STRING" id="1121448.DGI_2965"/>
<dbReference type="InterPro" id="IPR036890">
    <property type="entry name" value="HATPase_C_sf"/>
</dbReference>
<dbReference type="EC" id="2.7.13.3" evidence="3"/>
<dbReference type="SMART" id="SM00387">
    <property type="entry name" value="HATPase_c"/>
    <property type="match status" value="1"/>
</dbReference>
<proteinExistence type="predicted"/>
<dbReference type="EMBL" id="CP006585">
    <property type="protein sequence ID" value="AGW14690.1"/>
    <property type="molecule type" value="Genomic_DNA"/>
</dbReference>
<dbReference type="RefSeq" id="WP_021761752.1">
    <property type="nucleotide sequence ID" value="NC_022444.1"/>
</dbReference>
<evidence type="ECO:0000259" key="21">
    <source>
        <dbReference type="PROSITE" id="PS50885"/>
    </source>
</evidence>
<dbReference type="Pfam" id="PF02518">
    <property type="entry name" value="HATPase_c"/>
    <property type="match status" value="1"/>
</dbReference>
<feature type="modified residue" description="4-aspartylphosphate" evidence="17">
    <location>
        <position position="620"/>
    </location>
</feature>
<evidence type="ECO:0000256" key="18">
    <source>
        <dbReference type="SAM" id="Coils"/>
    </source>
</evidence>
<dbReference type="eggNOG" id="COG0642">
    <property type="taxonomic scope" value="Bacteria"/>
</dbReference>
<evidence type="ECO:0000256" key="10">
    <source>
        <dbReference type="ARBA" id="ARBA00022840"/>
    </source>
</evidence>
<feature type="domain" description="Response regulatory" evidence="20">
    <location>
        <begin position="571"/>
        <end position="689"/>
    </location>
</feature>
<dbReference type="AlphaFoldDB" id="T2GDP1"/>
<keyword evidence="10" id="KW-0067">ATP-binding</keyword>
<keyword evidence="7" id="KW-0812">Transmembrane</keyword>
<dbReference type="CDD" id="cd00082">
    <property type="entry name" value="HisKA"/>
    <property type="match status" value="1"/>
</dbReference>
<dbReference type="OrthoDB" id="5468627at2"/>
<feature type="coiled-coil region" evidence="18">
    <location>
        <begin position="154"/>
        <end position="181"/>
    </location>
</feature>
<dbReference type="SUPFAM" id="SSF55874">
    <property type="entry name" value="ATPase domain of HSP90 chaperone/DNA topoisomerase II/histidine kinase"/>
    <property type="match status" value="1"/>
</dbReference>
<accession>T2GDP1</accession>
<feature type="modified residue" description="Phosphohistidine" evidence="16">
    <location>
        <position position="775"/>
    </location>
</feature>
<evidence type="ECO:0000256" key="9">
    <source>
        <dbReference type="ARBA" id="ARBA00022777"/>
    </source>
</evidence>
<keyword evidence="4" id="KW-1003">Cell membrane</keyword>
<dbReference type="Gene3D" id="1.10.287.130">
    <property type="match status" value="1"/>
</dbReference>
<comment type="subunit">
    <text evidence="14">At low DSF concentrations, interacts with RpfF.</text>
</comment>
<name>T2GDP1_MEGG1</name>
<dbReference type="SUPFAM" id="SSF52172">
    <property type="entry name" value="CheY-like"/>
    <property type="match status" value="2"/>
</dbReference>
<dbReference type="PANTHER" id="PTHR45339">
    <property type="entry name" value="HYBRID SIGNAL TRANSDUCTION HISTIDINE KINASE J"/>
    <property type="match status" value="1"/>
</dbReference>
<evidence type="ECO:0000256" key="8">
    <source>
        <dbReference type="ARBA" id="ARBA00022741"/>
    </source>
</evidence>
<dbReference type="FunFam" id="1.10.287.130:FF:000002">
    <property type="entry name" value="Two-component osmosensing histidine kinase"/>
    <property type="match status" value="1"/>
</dbReference>
<dbReference type="Gene3D" id="1.20.120.160">
    <property type="entry name" value="HPT domain"/>
    <property type="match status" value="1"/>
</dbReference>
<keyword evidence="11" id="KW-1133">Transmembrane helix</keyword>
<dbReference type="PROSITE" id="PS50109">
    <property type="entry name" value="HIS_KIN"/>
    <property type="match status" value="1"/>
</dbReference>
<dbReference type="InterPro" id="IPR011006">
    <property type="entry name" value="CheY-like_superfamily"/>
</dbReference>
<keyword evidence="9" id="KW-0418">Kinase</keyword>
<evidence type="ECO:0000256" key="12">
    <source>
        <dbReference type="ARBA" id="ARBA00023012"/>
    </source>
</evidence>
<gene>
    <name evidence="23" type="ORF">DGI_2965</name>
</gene>
<protein>
    <recommendedName>
        <fullName evidence="15">Sensory/regulatory protein RpfC</fullName>
        <ecNumber evidence="3">2.7.13.3</ecNumber>
    </recommendedName>
</protein>
<comment type="catalytic activity">
    <reaction evidence="1">
        <text>ATP + protein L-histidine = ADP + protein N-phospho-L-histidine.</text>
        <dbReference type="EC" id="2.7.13.3"/>
    </reaction>
</comment>
<evidence type="ECO:0000259" key="22">
    <source>
        <dbReference type="PROSITE" id="PS50894"/>
    </source>
</evidence>
<feature type="domain" description="Response regulatory" evidence="20">
    <location>
        <begin position="421"/>
        <end position="543"/>
    </location>
</feature>
<dbReference type="SMART" id="SM00448">
    <property type="entry name" value="REC"/>
    <property type="match status" value="2"/>
</dbReference>
<organism evidence="23 24">
    <name type="scientific">Megalodesulfovibrio gigas (strain ATCC 19364 / DSM 1382 / NCIMB 9332 / VKM B-1759)</name>
    <name type="common">Desulfovibrio gigas</name>
    <dbReference type="NCBI Taxonomy" id="1121448"/>
    <lineage>
        <taxon>Bacteria</taxon>
        <taxon>Pseudomonadati</taxon>
        <taxon>Thermodesulfobacteriota</taxon>
        <taxon>Desulfovibrionia</taxon>
        <taxon>Desulfovibrionales</taxon>
        <taxon>Desulfovibrionaceae</taxon>
        <taxon>Megalodesulfovibrio</taxon>
    </lineage>
</organism>
<reference evidence="24" key="2">
    <citation type="submission" date="2013-07" db="EMBL/GenBank/DDBJ databases">
        <authorList>
            <person name="Morais-Silva F.O."/>
            <person name="Rezende A.M."/>
            <person name="Pimentel C."/>
            <person name="Resende D.M."/>
            <person name="Santos C.I."/>
            <person name="Clemente C."/>
            <person name="de Oliveira L.M."/>
            <person name="da Silva S.M."/>
            <person name="Costa D.A."/>
            <person name="Varela-Raposo A."/>
            <person name="Horacio E.C.A."/>
            <person name="Matos M."/>
            <person name="Flores O."/>
            <person name="Ruiz J.C."/>
            <person name="Rodrigues-Pousada C."/>
        </authorList>
    </citation>
    <scope>NUCLEOTIDE SEQUENCE [LARGE SCALE GENOMIC DNA]</scope>
    <source>
        <strain evidence="24">ATCC 19364 / DSM 1382 / NCIMB 9332 / VKM B-1759</strain>
    </source>
</reference>
<evidence type="ECO:0000256" key="14">
    <source>
        <dbReference type="ARBA" id="ARBA00064003"/>
    </source>
</evidence>
<feature type="domain" description="Histidine kinase" evidence="19">
    <location>
        <begin position="181"/>
        <end position="402"/>
    </location>
</feature>
<evidence type="ECO:0000256" key="17">
    <source>
        <dbReference type="PROSITE-ProRule" id="PRU00169"/>
    </source>
</evidence>
<dbReference type="CDD" id="cd00088">
    <property type="entry name" value="HPT"/>
    <property type="match status" value="1"/>
</dbReference>
<dbReference type="SMART" id="SM00073">
    <property type="entry name" value="HPT"/>
    <property type="match status" value="1"/>
</dbReference>
<dbReference type="InterPro" id="IPR008207">
    <property type="entry name" value="Sig_transdc_His_kin_Hpt_dom"/>
</dbReference>
<reference evidence="23 24" key="1">
    <citation type="journal article" date="2013" name="J. Bacteriol.">
        <title>Roles of HynAB and Ech, the only two hydrogenases found in the model sulfate reducer Desulfovibrio gigas.</title>
        <authorList>
            <person name="Morais-Silva F.O."/>
            <person name="Santos C.I."/>
            <person name="Rodrigues R."/>
            <person name="Pereira I.A."/>
            <person name="Rodrigues-Pousada C."/>
        </authorList>
    </citation>
    <scope>NUCLEOTIDE SEQUENCE [LARGE SCALE GENOMIC DNA]</scope>
    <source>
        <strain evidence="24">ATCC 19364 / DSM 1382 / NCIMB 9332 / VKM B-1759</strain>
    </source>
</reference>
<dbReference type="GO" id="GO:0005886">
    <property type="term" value="C:plasma membrane"/>
    <property type="evidence" value="ECO:0007669"/>
    <property type="project" value="UniProtKB-SubCell"/>
</dbReference>
<keyword evidence="24" id="KW-1185">Reference proteome</keyword>
<evidence type="ECO:0000256" key="4">
    <source>
        <dbReference type="ARBA" id="ARBA00022475"/>
    </source>
</evidence>
<dbReference type="Pfam" id="PF00512">
    <property type="entry name" value="HisKA"/>
    <property type="match status" value="1"/>
</dbReference>
<dbReference type="PROSITE" id="PS50110">
    <property type="entry name" value="RESPONSE_REGULATORY"/>
    <property type="match status" value="2"/>
</dbReference>
<dbReference type="InterPro" id="IPR036641">
    <property type="entry name" value="HPT_dom_sf"/>
</dbReference>
<evidence type="ECO:0000256" key="5">
    <source>
        <dbReference type="ARBA" id="ARBA00022553"/>
    </source>
</evidence>
<dbReference type="CDD" id="cd16922">
    <property type="entry name" value="HATPase_EvgS-ArcB-TorS-like"/>
    <property type="match status" value="1"/>
</dbReference>
<evidence type="ECO:0000256" key="7">
    <source>
        <dbReference type="ARBA" id="ARBA00022692"/>
    </source>
</evidence>
<dbReference type="InterPro" id="IPR005467">
    <property type="entry name" value="His_kinase_dom"/>
</dbReference>
<dbReference type="CDD" id="cd06225">
    <property type="entry name" value="HAMP"/>
    <property type="match status" value="1"/>
</dbReference>
<dbReference type="CDD" id="cd17546">
    <property type="entry name" value="REC_hyHK_CKI1_RcsC-like"/>
    <property type="match status" value="2"/>
</dbReference>
<dbReference type="GO" id="GO:0005524">
    <property type="term" value="F:ATP binding"/>
    <property type="evidence" value="ECO:0007669"/>
    <property type="project" value="UniProtKB-KW"/>
</dbReference>
<dbReference type="FunFam" id="3.30.565.10:FF:000010">
    <property type="entry name" value="Sensor histidine kinase RcsC"/>
    <property type="match status" value="1"/>
</dbReference>
<evidence type="ECO:0000313" key="24">
    <source>
        <dbReference type="Proteomes" id="UP000016587"/>
    </source>
</evidence>
<dbReference type="Pfam" id="PF00672">
    <property type="entry name" value="HAMP"/>
    <property type="match status" value="1"/>
</dbReference>
<evidence type="ECO:0000256" key="15">
    <source>
        <dbReference type="ARBA" id="ARBA00068150"/>
    </source>
</evidence>